<dbReference type="SUPFAM" id="SSF116734">
    <property type="entry name" value="DNA methylase specificity domain"/>
    <property type="match status" value="1"/>
</dbReference>
<sequence length="157" mass="17052">MSWQTLADVCTRLSSGKSIPSLKVKKNGRFPVIGGNGIRGYADEYNFSGECAVIGRQGAACGNVHFFSGKAYITEHAVVACTNTHHNAHYLAYLLSTQQLGRLSAQSAQPGLSVKTLSRFEVNLPSIQIQEQVVQLLGTIDKKIELNNQLNDYLLAA</sequence>
<evidence type="ECO:0000256" key="2">
    <source>
        <dbReference type="ARBA" id="ARBA00022747"/>
    </source>
</evidence>
<dbReference type="InterPro" id="IPR044946">
    <property type="entry name" value="Restrct_endonuc_typeI_TRD_sf"/>
</dbReference>
<dbReference type="PANTHER" id="PTHR30408:SF12">
    <property type="entry name" value="TYPE I RESTRICTION ENZYME MJAVIII SPECIFICITY SUBUNIT"/>
    <property type="match status" value="1"/>
</dbReference>
<feature type="domain" description="Type I restriction modification DNA specificity" evidence="4">
    <location>
        <begin position="5"/>
        <end position="152"/>
    </location>
</feature>
<gene>
    <name evidence="5" type="ORF">B1526_1724</name>
</gene>
<dbReference type="PANTHER" id="PTHR30408">
    <property type="entry name" value="TYPE-1 RESTRICTION ENZYME ECOKI SPECIFICITY PROTEIN"/>
    <property type="match status" value="1"/>
</dbReference>
<dbReference type="CDD" id="cd17266">
    <property type="entry name" value="RMtype1_S_Sau1132ORF3780P-TRD2-CR2_like"/>
    <property type="match status" value="1"/>
</dbReference>
<dbReference type="EMBL" id="MVOH01000027">
    <property type="protein sequence ID" value="PAU66788.1"/>
    <property type="molecule type" value="Genomic_DNA"/>
</dbReference>
<keyword evidence="6" id="KW-1185">Reference proteome</keyword>
<dbReference type="RefSeq" id="WP_095615676.1">
    <property type="nucleotide sequence ID" value="NZ_MVOH01000027.1"/>
</dbReference>
<comment type="caution">
    <text evidence="5">The sequence shown here is derived from an EMBL/GenBank/DDBJ whole genome shotgun (WGS) entry which is preliminary data.</text>
</comment>
<dbReference type="InterPro" id="IPR052021">
    <property type="entry name" value="Type-I_RS_S_subunit"/>
</dbReference>
<comment type="similarity">
    <text evidence="1">Belongs to the type-I restriction system S methylase family.</text>
</comment>
<accession>A0A2A2ECZ4</accession>
<keyword evidence="2" id="KW-0680">Restriction system</keyword>
<dbReference type="GO" id="GO:0009307">
    <property type="term" value="P:DNA restriction-modification system"/>
    <property type="evidence" value="ECO:0007669"/>
    <property type="project" value="UniProtKB-KW"/>
</dbReference>
<evidence type="ECO:0000259" key="4">
    <source>
        <dbReference type="Pfam" id="PF01420"/>
    </source>
</evidence>
<dbReference type="GO" id="GO:0003677">
    <property type="term" value="F:DNA binding"/>
    <property type="evidence" value="ECO:0007669"/>
    <property type="project" value="UniProtKB-KW"/>
</dbReference>
<keyword evidence="3" id="KW-0238">DNA-binding</keyword>
<evidence type="ECO:0000256" key="1">
    <source>
        <dbReference type="ARBA" id="ARBA00010923"/>
    </source>
</evidence>
<evidence type="ECO:0000313" key="6">
    <source>
        <dbReference type="Proteomes" id="UP000218399"/>
    </source>
</evidence>
<dbReference type="InterPro" id="IPR000055">
    <property type="entry name" value="Restrct_endonuc_typeI_TRD"/>
</dbReference>
<dbReference type="AlphaFoldDB" id="A0A2A2ECZ4"/>
<proteinExistence type="inferred from homology"/>
<reference evidence="5 6" key="1">
    <citation type="journal article" date="2017" name="ISME J.">
        <title>Unveiling bifidobacterial biogeography across the mammalian branch of the tree of life.</title>
        <authorList>
            <person name="Milani C."/>
            <person name="Mangifesta M."/>
            <person name="Mancabelli L."/>
            <person name="Lugli G.A."/>
            <person name="James K."/>
            <person name="Duranti S."/>
            <person name="Turroni F."/>
            <person name="Ferrario C."/>
            <person name="Ossiprandi M.C."/>
            <person name="van Sinderen D."/>
            <person name="Ventura M."/>
        </authorList>
    </citation>
    <scope>NUCLEOTIDE SEQUENCE [LARGE SCALE GENOMIC DNA]</scope>
    <source>
        <strain evidence="6">Ham19E</strain>
    </source>
</reference>
<dbReference type="Gene3D" id="3.90.220.20">
    <property type="entry name" value="DNA methylase specificity domains"/>
    <property type="match status" value="1"/>
</dbReference>
<dbReference type="OrthoDB" id="3197085at2"/>
<evidence type="ECO:0000313" key="5">
    <source>
        <dbReference type="EMBL" id="PAU66788.1"/>
    </source>
</evidence>
<organism evidence="5 6">
    <name type="scientific">Bifidobacterium criceti</name>
    <dbReference type="NCBI Taxonomy" id="1960969"/>
    <lineage>
        <taxon>Bacteria</taxon>
        <taxon>Bacillati</taxon>
        <taxon>Actinomycetota</taxon>
        <taxon>Actinomycetes</taxon>
        <taxon>Bifidobacteriales</taxon>
        <taxon>Bifidobacteriaceae</taxon>
        <taxon>Bifidobacterium</taxon>
    </lineage>
</organism>
<dbReference type="Proteomes" id="UP000218399">
    <property type="component" value="Unassembled WGS sequence"/>
</dbReference>
<name>A0A2A2ECZ4_9BIFI</name>
<dbReference type="Pfam" id="PF01420">
    <property type="entry name" value="Methylase_S"/>
    <property type="match status" value="1"/>
</dbReference>
<protein>
    <submittedName>
        <fullName evidence="5">Type I restriction enzyme, S subunit</fullName>
    </submittedName>
</protein>
<evidence type="ECO:0000256" key="3">
    <source>
        <dbReference type="ARBA" id="ARBA00023125"/>
    </source>
</evidence>